<dbReference type="SUPFAM" id="SSF53300">
    <property type="entry name" value="vWA-like"/>
    <property type="match status" value="1"/>
</dbReference>
<protein>
    <submittedName>
        <fullName evidence="2">DUF58 domain-containing protein</fullName>
    </submittedName>
</protein>
<dbReference type="PANTHER" id="PTHR33608">
    <property type="entry name" value="BLL2464 PROTEIN"/>
    <property type="match status" value="1"/>
</dbReference>
<feature type="domain" description="VWFA" evidence="1">
    <location>
        <begin position="84"/>
        <end position="268"/>
    </location>
</feature>
<accession>A0A7V5PM41</accession>
<dbReference type="PANTHER" id="PTHR33608:SF7">
    <property type="entry name" value="DUF58 DOMAIN-CONTAINING PROTEIN"/>
    <property type="match status" value="1"/>
</dbReference>
<comment type="caution">
    <text evidence="2">The sequence shown here is derived from an EMBL/GenBank/DDBJ whole genome shotgun (WGS) entry which is preliminary data.</text>
</comment>
<proteinExistence type="predicted"/>
<dbReference type="Pfam" id="PF01882">
    <property type="entry name" value="DUF58"/>
    <property type="match status" value="1"/>
</dbReference>
<gene>
    <name evidence="2" type="ORF">ENJ89_00060</name>
</gene>
<organism evidence="2">
    <name type="scientific">Caldithrix abyssi</name>
    <dbReference type="NCBI Taxonomy" id="187145"/>
    <lineage>
        <taxon>Bacteria</taxon>
        <taxon>Pseudomonadati</taxon>
        <taxon>Calditrichota</taxon>
        <taxon>Calditrichia</taxon>
        <taxon>Calditrichales</taxon>
        <taxon>Calditrichaceae</taxon>
        <taxon>Caldithrix</taxon>
    </lineage>
</organism>
<dbReference type="Gene3D" id="3.40.50.410">
    <property type="entry name" value="von Willebrand factor, type A domain"/>
    <property type="match status" value="1"/>
</dbReference>
<dbReference type="CDD" id="cd00198">
    <property type="entry name" value="vWFA"/>
    <property type="match status" value="1"/>
</dbReference>
<sequence length="299" mass="34709">MAVPAISKYLQPEVLTKISNLQLVAQLVVEGFLTGLHKSPFHGFSVEFSQHRAYNPGDSLRFIDWKVLARTDRYYIKQFEEETNLRSYLLLDVSRSMRFGSGQISKAQYSHYLAAAIVYLLMLQRDATGLVLFDQQIKKILPPRSVFSYLSVLLQAIESVEYGPDTDVGQALHAIADRFRRRGLIILISDLLDTPENILSGLKHFRHDNHEVLVFHIVDPQEKAFDYSGEVIFKDLESGQQIKTHPGYIRNQYRELFQRFQKRFQLECSNHRIGYKMLTTDTPYHIGLTEFLLKRKRLI</sequence>
<evidence type="ECO:0000313" key="2">
    <source>
        <dbReference type="EMBL" id="HHJ51558.1"/>
    </source>
</evidence>
<dbReference type="InterPro" id="IPR002035">
    <property type="entry name" value="VWF_A"/>
</dbReference>
<evidence type="ECO:0000259" key="1">
    <source>
        <dbReference type="SMART" id="SM00327"/>
    </source>
</evidence>
<dbReference type="InterPro" id="IPR002881">
    <property type="entry name" value="DUF58"/>
</dbReference>
<dbReference type="EMBL" id="DROD01000005">
    <property type="protein sequence ID" value="HHJ51558.1"/>
    <property type="molecule type" value="Genomic_DNA"/>
</dbReference>
<dbReference type="AlphaFoldDB" id="A0A7V5PM41"/>
<dbReference type="Proteomes" id="UP000886124">
    <property type="component" value="Unassembled WGS sequence"/>
</dbReference>
<name>A0A7V5PM41_CALAY</name>
<reference evidence="2" key="1">
    <citation type="journal article" date="2020" name="mSystems">
        <title>Genome- and Community-Level Interaction Insights into Carbon Utilization and Element Cycling Functions of Hydrothermarchaeota in Hydrothermal Sediment.</title>
        <authorList>
            <person name="Zhou Z."/>
            <person name="Liu Y."/>
            <person name="Xu W."/>
            <person name="Pan J."/>
            <person name="Luo Z.H."/>
            <person name="Li M."/>
        </authorList>
    </citation>
    <scope>NUCLEOTIDE SEQUENCE [LARGE SCALE GENOMIC DNA]</scope>
    <source>
        <strain evidence="2">HyVt-527</strain>
    </source>
</reference>
<dbReference type="InterPro" id="IPR036465">
    <property type="entry name" value="vWFA_dom_sf"/>
</dbReference>
<dbReference type="SMART" id="SM00327">
    <property type="entry name" value="VWA"/>
    <property type="match status" value="1"/>
</dbReference>